<protein>
    <submittedName>
        <fullName evidence="2">Uncharacterized protein</fullName>
    </submittedName>
</protein>
<feature type="transmembrane region" description="Helical" evidence="1">
    <location>
        <begin position="173"/>
        <end position="195"/>
    </location>
</feature>
<keyword evidence="1" id="KW-0812">Transmembrane</keyword>
<evidence type="ECO:0000256" key="1">
    <source>
        <dbReference type="SAM" id="Phobius"/>
    </source>
</evidence>
<organism evidence="2 3">
    <name type="scientific">Ligilactobacillus ruminis</name>
    <dbReference type="NCBI Taxonomy" id="1623"/>
    <lineage>
        <taxon>Bacteria</taxon>
        <taxon>Bacillati</taxon>
        <taxon>Bacillota</taxon>
        <taxon>Bacilli</taxon>
        <taxon>Lactobacillales</taxon>
        <taxon>Lactobacillaceae</taxon>
        <taxon>Ligilactobacillus</taxon>
    </lineage>
</organism>
<evidence type="ECO:0000313" key="3">
    <source>
        <dbReference type="Proteomes" id="UP000035618"/>
    </source>
</evidence>
<feature type="transmembrane region" description="Helical" evidence="1">
    <location>
        <begin position="239"/>
        <end position="261"/>
    </location>
</feature>
<sequence>MIGSEIVYFVKRSFSRRYLSGFLLGLIVVLLHVVFAVGFLRMQIGEFKNSPEAFCPYYKWIMADTFWSLIFSLMIPFMAALGNSQMTYDDANSGFIMHVLQKKGKIGYVLGSLTSVYAVTFIETVLVLAADVMFVFLLLPNVLPDQVLNSGEGYSRLFTYHVEWMYSKPFKLILFYIILSGCAAGLFGMLTAVCGLYFSNRFTVMFSGFIIGLIFFVLANQKIVNLPSFLLVLPVMSQMYLPSLGCLAAFYLVCVALLFVFQIVGVRKHASI</sequence>
<comment type="caution">
    <text evidence="2">The sequence shown here is derived from an EMBL/GenBank/DDBJ whole genome shotgun (WGS) entry which is preliminary data.</text>
</comment>
<accession>A0A837ITU5</accession>
<feature type="transmembrane region" description="Helical" evidence="1">
    <location>
        <begin position="106"/>
        <end position="139"/>
    </location>
</feature>
<dbReference type="AlphaFoldDB" id="A0A837ITU5"/>
<proteinExistence type="predicted"/>
<evidence type="ECO:0000313" key="2">
    <source>
        <dbReference type="EMBL" id="KLA47323.1"/>
    </source>
</evidence>
<keyword evidence="1" id="KW-1133">Transmembrane helix</keyword>
<feature type="transmembrane region" description="Helical" evidence="1">
    <location>
        <begin position="202"/>
        <end position="219"/>
    </location>
</feature>
<gene>
    <name evidence="2" type="ORF">LRB_618</name>
</gene>
<feature type="transmembrane region" description="Helical" evidence="1">
    <location>
        <begin position="21"/>
        <end position="40"/>
    </location>
</feature>
<dbReference type="EMBL" id="JHAJ01000009">
    <property type="protein sequence ID" value="KLA47323.1"/>
    <property type="molecule type" value="Genomic_DNA"/>
</dbReference>
<keyword evidence="1" id="KW-0472">Membrane</keyword>
<dbReference type="Proteomes" id="UP000035618">
    <property type="component" value="Unassembled WGS sequence"/>
</dbReference>
<feature type="transmembrane region" description="Helical" evidence="1">
    <location>
        <begin position="60"/>
        <end position="81"/>
    </location>
</feature>
<name>A0A837ITU5_9LACO</name>
<reference evidence="2 3" key="1">
    <citation type="journal article" date="2015" name="BMC Microbiol.">
        <title>Lactobacillus ruminis strains cluster according to their mammalian gut source.</title>
        <authorList>
            <person name="O' Donnell M.M."/>
            <person name="Harris H.M."/>
            <person name="Lynch D.B."/>
            <person name="Ross R.P."/>
            <person name="O'Toole P.W."/>
        </authorList>
    </citation>
    <scope>NUCLEOTIDE SEQUENCE [LARGE SCALE GENOMIC DNA]</scope>
    <source>
        <strain evidence="2 3">ATCC 27780</strain>
    </source>
</reference>